<keyword evidence="1" id="KW-0614">Plasmid</keyword>
<dbReference type="OrthoDB" id="5496837at2"/>
<dbReference type="AlphaFoldDB" id="A0A220UHB5"/>
<accession>A0A220UHB5</accession>
<name>A0A220UHB5_9MICO</name>
<evidence type="ECO:0000313" key="2">
    <source>
        <dbReference type="Proteomes" id="UP000198398"/>
    </source>
</evidence>
<dbReference type="Gene3D" id="3.30.1380.10">
    <property type="match status" value="1"/>
</dbReference>
<evidence type="ECO:0000313" key="1">
    <source>
        <dbReference type="EMBL" id="ASK67292.1"/>
    </source>
</evidence>
<protein>
    <recommendedName>
        <fullName evidence="3">Peptidase M15B domain-containing protein</fullName>
    </recommendedName>
</protein>
<dbReference type="SUPFAM" id="SSF55166">
    <property type="entry name" value="Hedgehog/DD-peptidase"/>
    <property type="match status" value="1"/>
</dbReference>
<keyword evidence="2" id="KW-1185">Reference proteome</keyword>
<sequence>MKKILAWAIAGALVAGVGIVVGVTAVFFQFASISSSDSDSPNAACTDTSAQALSVDTSALPDVAGYTPEQLSVAAQIMKAGEDLGMSERAQLIGLMTAMQESTLQNLSGGDRDSVGAFQQRPSQGWGTVEQLQDPSYAATAFFRGVDTSRTGHIPGLMDIDGWESMSLTQAASAVQLPAEQYEGEYAKHESEARKLMSELAGVPVGQASGSLTDTSLGCSAPVNVAVGDLPTQEQLTQDSANVACPEGSTDLGAASGGYQGKRIPIRLCSITGTVCTGSDCRSGELGGKARGEVVVNSLVAPHFMKWLEAVRADGYNPQFSSSFRSWETQASFSGGNVARVGYSNHQMGAAIDISGLPGGYNRHNCSGFAADGSCKSNDPSWSSYHKHGVENGALFHDEEFWHLEWVITRAPERDVPFIPAA</sequence>
<dbReference type="KEGG" id="brv:CFK39_15725"/>
<dbReference type="InterPro" id="IPR009045">
    <property type="entry name" value="Zn_M74/Hedgehog-like"/>
</dbReference>
<gene>
    <name evidence="1" type="ORF">CFK39_15725</name>
</gene>
<geneLocation type="plasmid" evidence="2">
    <name>unnamed1 sequence</name>
</geneLocation>
<organism evidence="1 2">
    <name type="scientific">Brachybacterium avium</name>
    <dbReference type="NCBI Taxonomy" id="2017485"/>
    <lineage>
        <taxon>Bacteria</taxon>
        <taxon>Bacillati</taxon>
        <taxon>Actinomycetota</taxon>
        <taxon>Actinomycetes</taxon>
        <taxon>Micrococcales</taxon>
        <taxon>Dermabacteraceae</taxon>
        <taxon>Brachybacterium</taxon>
    </lineage>
</organism>
<evidence type="ECO:0008006" key="3">
    <source>
        <dbReference type="Google" id="ProtNLM"/>
    </source>
</evidence>
<dbReference type="Proteomes" id="UP000198398">
    <property type="component" value="Plasmid unnamed1"/>
</dbReference>
<dbReference type="EMBL" id="CP022317">
    <property type="protein sequence ID" value="ASK67292.1"/>
    <property type="molecule type" value="Genomic_DNA"/>
</dbReference>
<proteinExistence type="predicted"/>
<dbReference type="RefSeq" id="WP_089066523.1">
    <property type="nucleotide sequence ID" value="NZ_CP022317.1"/>
</dbReference>
<reference evidence="1 2" key="1">
    <citation type="submission" date="2017-07" db="EMBL/GenBank/DDBJ databases">
        <title>Brachybacterium sp. VR2415.</title>
        <authorList>
            <person name="Tak E.J."/>
            <person name="Bae J.-W."/>
        </authorList>
    </citation>
    <scope>NUCLEOTIDE SEQUENCE [LARGE SCALE GENOMIC DNA]</scope>
    <source>
        <strain evidence="1 2">VR2415</strain>
        <plasmid evidence="2">unnamed1 sequence</plasmid>
    </source>
</reference>